<sequence length="475" mass="51089">MPKILVIDDQPAVCVALTTLFELHGHEVRVAATPDEAMAAVLGDELGAVVQDMNFRQSATSGEEGMELLRRIKAVDPELPVVAMTAFTSIAGAVELIKAGASDYVPKPWDDQKLVATVGNLARLRALEQENARLLAQRGRARHRLAERHDLAGLVYASDAMHEVVSLAVKVAPADVPVLITGPNGTGKELLATIVQANSRRRDRPFVKVNAGALPDELVEAELFGAEPGAFTGATRLRAGRFEEADGGTLFLDEIGTLSLNGQKKLLRVLQTGEYQRLGSSVTRKADVRVLSATNRDLPRAIAEGSFREDLYFRLNVIELTIPALRDRPEDIVSIASHLLDRLAARAAGGERVTLGPRARHALVEHDWPGNVRELENRLTRAALVRKGETIEPHDLGLDAAARASHAPGAAPAAHGAHAASSAPSAPSAERLEIERALVEARGVVAKAAASLGLSRQGLYRRMDRLGIHIERKLK</sequence>
<evidence type="ECO:0000259" key="9">
    <source>
        <dbReference type="PROSITE" id="PS50110"/>
    </source>
</evidence>
<dbReference type="Gene3D" id="3.40.50.2300">
    <property type="match status" value="1"/>
</dbReference>
<proteinExistence type="predicted"/>
<dbReference type="SMART" id="SM00448">
    <property type="entry name" value="REC"/>
    <property type="match status" value="1"/>
</dbReference>
<dbReference type="InterPro" id="IPR011006">
    <property type="entry name" value="CheY-like_superfamily"/>
</dbReference>
<evidence type="ECO:0000256" key="3">
    <source>
        <dbReference type="ARBA" id="ARBA00023015"/>
    </source>
</evidence>
<dbReference type="SUPFAM" id="SSF52540">
    <property type="entry name" value="P-loop containing nucleoside triphosphate hydrolases"/>
    <property type="match status" value="1"/>
</dbReference>
<dbReference type="Pfam" id="PF00072">
    <property type="entry name" value="Response_reg"/>
    <property type="match status" value="1"/>
</dbReference>
<dbReference type="PRINTS" id="PR01590">
    <property type="entry name" value="HTHFIS"/>
</dbReference>
<dbReference type="InterPro" id="IPR025943">
    <property type="entry name" value="Sigma_54_int_dom_ATP-bd_2"/>
</dbReference>
<keyword evidence="3" id="KW-0805">Transcription regulation</keyword>
<name>A0ABT5BZG3_9BACT</name>
<dbReference type="SUPFAM" id="SSF52172">
    <property type="entry name" value="CheY-like"/>
    <property type="match status" value="1"/>
</dbReference>
<feature type="region of interest" description="Disordered" evidence="7">
    <location>
        <begin position="404"/>
        <end position="428"/>
    </location>
</feature>
<evidence type="ECO:0000256" key="1">
    <source>
        <dbReference type="ARBA" id="ARBA00022741"/>
    </source>
</evidence>
<dbReference type="PROSITE" id="PS00676">
    <property type="entry name" value="SIGMA54_INTERACT_2"/>
    <property type="match status" value="1"/>
</dbReference>
<dbReference type="InterPro" id="IPR009057">
    <property type="entry name" value="Homeodomain-like_sf"/>
</dbReference>
<dbReference type="EMBL" id="JAQNDK010000002">
    <property type="protein sequence ID" value="MDC0679547.1"/>
    <property type="molecule type" value="Genomic_DNA"/>
</dbReference>
<reference evidence="10 11" key="1">
    <citation type="submission" date="2023-01" db="EMBL/GenBank/DDBJ databases">
        <title>Minimal conservation of predation-associated metabolite biosynthetic gene clusters underscores biosynthetic potential of Myxococcota including descriptions for ten novel species: Archangium lansinium sp. nov., Myxococcus landrumus sp. nov., Nannocystis bai.</title>
        <authorList>
            <person name="Ahearne A."/>
            <person name="Stevens C."/>
            <person name="Dowd S."/>
        </authorList>
    </citation>
    <scope>NUCLEOTIDE SEQUENCE [LARGE SCALE GENOMIC DNA]</scope>
    <source>
        <strain evidence="10 11">WIWO2</strain>
    </source>
</reference>
<evidence type="ECO:0000313" key="11">
    <source>
        <dbReference type="Proteomes" id="UP001217485"/>
    </source>
</evidence>
<dbReference type="PROSITE" id="PS50110">
    <property type="entry name" value="RESPONSE_REGULATORY"/>
    <property type="match status" value="1"/>
</dbReference>
<feature type="domain" description="Response regulatory" evidence="9">
    <location>
        <begin position="3"/>
        <end position="122"/>
    </location>
</feature>
<dbReference type="Pfam" id="PF02954">
    <property type="entry name" value="HTH_8"/>
    <property type="match status" value="1"/>
</dbReference>
<organism evidence="10 11">
    <name type="scientific">Sorangium atrum</name>
    <dbReference type="NCBI Taxonomy" id="2995308"/>
    <lineage>
        <taxon>Bacteria</taxon>
        <taxon>Pseudomonadati</taxon>
        <taxon>Myxococcota</taxon>
        <taxon>Polyangia</taxon>
        <taxon>Polyangiales</taxon>
        <taxon>Polyangiaceae</taxon>
        <taxon>Sorangium</taxon>
    </lineage>
</organism>
<dbReference type="RefSeq" id="WP_272096538.1">
    <property type="nucleotide sequence ID" value="NZ_JAQNDK010000002.1"/>
</dbReference>
<dbReference type="SUPFAM" id="SSF46689">
    <property type="entry name" value="Homeodomain-like"/>
    <property type="match status" value="1"/>
</dbReference>
<keyword evidence="1" id="KW-0547">Nucleotide-binding</keyword>
<feature type="domain" description="Sigma-54 factor interaction" evidence="8">
    <location>
        <begin position="154"/>
        <end position="384"/>
    </location>
</feature>
<dbReference type="InterPro" id="IPR027417">
    <property type="entry name" value="P-loop_NTPase"/>
</dbReference>
<dbReference type="InterPro" id="IPR002197">
    <property type="entry name" value="HTH_Fis"/>
</dbReference>
<dbReference type="Gene3D" id="1.10.8.60">
    <property type="match status" value="1"/>
</dbReference>
<feature type="modified residue" description="4-aspartylphosphate" evidence="6">
    <location>
        <position position="52"/>
    </location>
</feature>
<dbReference type="PROSITE" id="PS50045">
    <property type="entry name" value="SIGMA54_INTERACT_4"/>
    <property type="match status" value="1"/>
</dbReference>
<evidence type="ECO:0000259" key="8">
    <source>
        <dbReference type="PROSITE" id="PS50045"/>
    </source>
</evidence>
<dbReference type="InterPro" id="IPR025944">
    <property type="entry name" value="Sigma_54_int_dom_CS"/>
</dbReference>
<evidence type="ECO:0000256" key="5">
    <source>
        <dbReference type="ARBA" id="ARBA00023163"/>
    </source>
</evidence>
<dbReference type="Pfam" id="PF25601">
    <property type="entry name" value="AAA_lid_14"/>
    <property type="match status" value="1"/>
</dbReference>
<dbReference type="Gene3D" id="3.40.50.300">
    <property type="entry name" value="P-loop containing nucleotide triphosphate hydrolases"/>
    <property type="match status" value="1"/>
</dbReference>
<keyword evidence="2" id="KW-0067">ATP-binding</keyword>
<dbReference type="InterPro" id="IPR002078">
    <property type="entry name" value="Sigma_54_int"/>
</dbReference>
<dbReference type="PROSITE" id="PS00688">
    <property type="entry name" value="SIGMA54_INTERACT_3"/>
    <property type="match status" value="1"/>
</dbReference>
<gene>
    <name evidence="10" type="ORF">POL72_17515</name>
</gene>
<keyword evidence="6" id="KW-0597">Phosphoprotein</keyword>
<accession>A0ABT5BZG3</accession>
<evidence type="ECO:0000313" key="10">
    <source>
        <dbReference type="EMBL" id="MDC0679547.1"/>
    </source>
</evidence>
<dbReference type="SMART" id="SM00382">
    <property type="entry name" value="AAA"/>
    <property type="match status" value="1"/>
</dbReference>
<evidence type="ECO:0000256" key="6">
    <source>
        <dbReference type="PROSITE-ProRule" id="PRU00169"/>
    </source>
</evidence>
<dbReference type="CDD" id="cd00009">
    <property type="entry name" value="AAA"/>
    <property type="match status" value="1"/>
</dbReference>
<dbReference type="Pfam" id="PF00158">
    <property type="entry name" value="Sigma54_activat"/>
    <property type="match status" value="1"/>
</dbReference>
<evidence type="ECO:0000256" key="7">
    <source>
        <dbReference type="SAM" id="MobiDB-lite"/>
    </source>
</evidence>
<dbReference type="InterPro" id="IPR003593">
    <property type="entry name" value="AAA+_ATPase"/>
</dbReference>
<comment type="caution">
    <text evidence="10">The sequence shown here is derived from an EMBL/GenBank/DDBJ whole genome shotgun (WGS) entry which is preliminary data.</text>
</comment>
<dbReference type="PANTHER" id="PTHR32071:SF86">
    <property type="entry name" value="TWO COMPONENT SIGNAL TRANSDUCTION SYSTEM SIGMA54-DEPENDENT RESPONSE REGULATOR FIS FAMILY"/>
    <property type="match status" value="1"/>
</dbReference>
<dbReference type="InterPro" id="IPR001789">
    <property type="entry name" value="Sig_transdc_resp-reg_receiver"/>
</dbReference>
<evidence type="ECO:0000256" key="2">
    <source>
        <dbReference type="ARBA" id="ARBA00022840"/>
    </source>
</evidence>
<dbReference type="Proteomes" id="UP001217485">
    <property type="component" value="Unassembled WGS sequence"/>
</dbReference>
<keyword evidence="5" id="KW-0804">Transcription</keyword>
<protein>
    <submittedName>
        <fullName evidence="10">Sigma-54 dependent transcriptional regulator</fullName>
    </submittedName>
</protein>
<dbReference type="InterPro" id="IPR058031">
    <property type="entry name" value="AAA_lid_NorR"/>
</dbReference>
<evidence type="ECO:0000256" key="4">
    <source>
        <dbReference type="ARBA" id="ARBA00023125"/>
    </source>
</evidence>
<keyword evidence="4" id="KW-0238">DNA-binding</keyword>
<keyword evidence="11" id="KW-1185">Reference proteome</keyword>
<dbReference type="Gene3D" id="1.10.10.60">
    <property type="entry name" value="Homeodomain-like"/>
    <property type="match status" value="1"/>
</dbReference>
<dbReference type="PANTHER" id="PTHR32071">
    <property type="entry name" value="TRANSCRIPTIONAL REGULATORY PROTEIN"/>
    <property type="match status" value="1"/>
</dbReference>